<dbReference type="AlphaFoldDB" id="A0A9Q4I1I2"/>
<keyword evidence="3" id="KW-0238">DNA-binding</keyword>
<dbReference type="PANTHER" id="PTHR30349">
    <property type="entry name" value="PHAGE INTEGRASE-RELATED"/>
    <property type="match status" value="1"/>
</dbReference>
<dbReference type="InterPro" id="IPR010998">
    <property type="entry name" value="Integrase_recombinase_N"/>
</dbReference>
<sequence>MCYKIEKQRKIEQKLAKELKDIPDFISDFFDRYKSAATKRVNWIYIRDMLNWMINNKYINKQSIAEINETDMQIITSNNLIKYLNELKNGFLGRTNSLDSINTKKNVFSAFWNYLRQNKYVDDNVISHIPGNLYKSEKRYKEVEIPTDEQVEKFLVNITDGNKNEFNIIRNIAIVQLIKGSGIRSEELINMDISDLHLYEEKRPYMMILGKGNIQEYDKVYMSEQARMNIEEYLKIRTFFVTERKIKDNALFLSNENNRLSKGAITGFFNLYSEGEIYPHMLRHWVGSKLYEETKDIVLVQRQLRHKNLETAARYYVHMDESTIADAVLDL</sequence>
<dbReference type="InterPro" id="IPR002104">
    <property type="entry name" value="Integrase_catalytic"/>
</dbReference>
<dbReference type="Gene3D" id="1.10.443.10">
    <property type="entry name" value="Intergrase catalytic core"/>
    <property type="match status" value="1"/>
</dbReference>
<comment type="caution">
    <text evidence="6">The sequence shown here is derived from an EMBL/GenBank/DDBJ whole genome shotgun (WGS) entry which is preliminary data.</text>
</comment>
<organism evidence="6 7">
    <name type="scientific">Mediterraneibacter gnavus</name>
    <name type="common">Ruminococcus gnavus</name>
    <dbReference type="NCBI Taxonomy" id="33038"/>
    <lineage>
        <taxon>Bacteria</taxon>
        <taxon>Bacillati</taxon>
        <taxon>Bacillota</taxon>
        <taxon>Clostridia</taxon>
        <taxon>Lachnospirales</taxon>
        <taxon>Lachnospiraceae</taxon>
        <taxon>Mediterraneibacter</taxon>
    </lineage>
</organism>
<dbReference type="GO" id="GO:0015074">
    <property type="term" value="P:DNA integration"/>
    <property type="evidence" value="ECO:0007669"/>
    <property type="project" value="UniProtKB-KW"/>
</dbReference>
<dbReference type="InterPro" id="IPR013762">
    <property type="entry name" value="Integrase-like_cat_sf"/>
</dbReference>
<dbReference type="EMBL" id="JAPRAY010000003">
    <property type="protein sequence ID" value="MCZ0666573.1"/>
    <property type="molecule type" value="Genomic_DNA"/>
</dbReference>
<feature type="domain" description="Tyr recombinase" evidence="5">
    <location>
        <begin position="141"/>
        <end position="329"/>
    </location>
</feature>
<evidence type="ECO:0000256" key="3">
    <source>
        <dbReference type="ARBA" id="ARBA00023125"/>
    </source>
</evidence>
<dbReference type="GO" id="GO:0006310">
    <property type="term" value="P:DNA recombination"/>
    <property type="evidence" value="ECO:0007669"/>
    <property type="project" value="UniProtKB-KW"/>
</dbReference>
<dbReference type="Proteomes" id="UP001079535">
    <property type="component" value="Unassembled WGS sequence"/>
</dbReference>
<evidence type="ECO:0000256" key="2">
    <source>
        <dbReference type="ARBA" id="ARBA00022908"/>
    </source>
</evidence>
<dbReference type="PROSITE" id="PS51898">
    <property type="entry name" value="TYR_RECOMBINASE"/>
    <property type="match status" value="1"/>
</dbReference>
<dbReference type="Pfam" id="PF00589">
    <property type="entry name" value="Phage_integrase"/>
    <property type="match status" value="1"/>
</dbReference>
<accession>A0A9Q4I1I2</accession>
<dbReference type="InterPro" id="IPR011010">
    <property type="entry name" value="DNA_brk_join_enz"/>
</dbReference>
<evidence type="ECO:0000259" key="5">
    <source>
        <dbReference type="PROSITE" id="PS51898"/>
    </source>
</evidence>
<proteinExistence type="predicted"/>
<name>A0A9Q4I1I2_MEDGN</name>
<dbReference type="SUPFAM" id="SSF56349">
    <property type="entry name" value="DNA breaking-rejoining enzymes"/>
    <property type="match status" value="1"/>
</dbReference>
<gene>
    <name evidence="6" type="ORF">OZZ17_03355</name>
</gene>
<comment type="subcellular location">
    <subcellularLocation>
        <location evidence="1">Cytoplasm</location>
    </subcellularLocation>
</comment>
<dbReference type="InterPro" id="IPR050090">
    <property type="entry name" value="Tyrosine_recombinase_XerCD"/>
</dbReference>
<evidence type="ECO:0000256" key="4">
    <source>
        <dbReference type="ARBA" id="ARBA00023172"/>
    </source>
</evidence>
<dbReference type="GO" id="GO:0003677">
    <property type="term" value="F:DNA binding"/>
    <property type="evidence" value="ECO:0007669"/>
    <property type="project" value="UniProtKB-KW"/>
</dbReference>
<keyword evidence="2" id="KW-0229">DNA integration</keyword>
<evidence type="ECO:0000256" key="1">
    <source>
        <dbReference type="ARBA" id="ARBA00004496"/>
    </source>
</evidence>
<dbReference type="GO" id="GO:0005737">
    <property type="term" value="C:cytoplasm"/>
    <property type="evidence" value="ECO:0007669"/>
    <property type="project" value="UniProtKB-SubCell"/>
</dbReference>
<dbReference type="RefSeq" id="WP_268803372.1">
    <property type="nucleotide sequence ID" value="NZ_JAPRAY010000003.1"/>
</dbReference>
<dbReference type="PANTHER" id="PTHR30349:SF77">
    <property type="entry name" value="TYROSINE RECOMBINASE XERC"/>
    <property type="match status" value="1"/>
</dbReference>
<reference evidence="6" key="1">
    <citation type="submission" date="2022-11" db="EMBL/GenBank/DDBJ databases">
        <title>Temperate bacteriophages infecting mucin-degrading bacterium Ruminococcus gnavus from the human gut.</title>
        <authorList>
            <person name="Buttimer C."/>
        </authorList>
    </citation>
    <scope>NUCLEOTIDE SEQUENCE</scope>
    <source>
        <strain evidence="6">CCUG 49994</strain>
    </source>
</reference>
<dbReference type="Gene3D" id="1.10.150.130">
    <property type="match status" value="1"/>
</dbReference>
<keyword evidence="4" id="KW-0233">DNA recombination</keyword>
<evidence type="ECO:0000313" key="7">
    <source>
        <dbReference type="Proteomes" id="UP001079535"/>
    </source>
</evidence>
<protein>
    <submittedName>
        <fullName evidence="6">Tyrosine-type recombinase/integrase</fullName>
    </submittedName>
</protein>
<evidence type="ECO:0000313" key="6">
    <source>
        <dbReference type="EMBL" id="MCZ0666573.1"/>
    </source>
</evidence>